<evidence type="ECO:0000256" key="1">
    <source>
        <dbReference type="SAM" id="Coils"/>
    </source>
</evidence>
<keyword evidence="2" id="KW-1133">Transmembrane helix</keyword>
<proteinExistence type="predicted"/>
<dbReference type="Proteomes" id="UP000317421">
    <property type="component" value="Unassembled WGS sequence"/>
</dbReference>
<gene>
    <name evidence="3" type="ORF">Pla108_14060</name>
</gene>
<keyword evidence="2" id="KW-0812">Transmembrane</keyword>
<organism evidence="3 4">
    <name type="scientific">Botrimarina colliarenosi</name>
    <dbReference type="NCBI Taxonomy" id="2528001"/>
    <lineage>
        <taxon>Bacteria</taxon>
        <taxon>Pseudomonadati</taxon>
        <taxon>Planctomycetota</taxon>
        <taxon>Planctomycetia</taxon>
        <taxon>Pirellulales</taxon>
        <taxon>Lacipirellulaceae</taxon>
        <taxon>Botrimarina</taxon>
    </lineage>
</organism>
<reference evidence="3 4" key="1">
    <citation type="submission" date="2019-02" db="EMBL/GenBank/DDBJ databases">
        <title>Deep-cultivation of Planctomycetes and their phenomic and genomic characterization uncovers novel biology.</title>
        <authorList>
            <person name="Wiegand S."/>
            <person name="Jogler M."/>
            <person name="Boedeker C."/>
            <person name="Pinto D."/>
            <person name="Vollmers J."/>
            <person name="Rivas-Marin E."/>
            <person name="Kohn T."/>
            <person name="Peeters S.H."/>
            <person name="Heuer A."/>
            <person name="Rast P."/>
            <person name="Oberbeckmann S."/>
            <person name="Bunk B."/>
            <person name="Jeske O."/>
            <person name="Meyerdierks A."/>
            <person name="Storesund J.E."/>
            <person name="Kallscheuer N."/>
            <person name="Luecker S."/>
            <person name="Lage O.M."/>
            <person name="Pohl T."/>
            <person name="Merkel B.J."/>
            <person name="Hornburger P."/>
            <person name="Mueller R.-W."/>
            <person name="Bruemmer F."/>
            <person name="Labrenz M."/>
            <person name="Spormann A.M."/>
            <person name="Op Den Camp H."/>
            <person name="Overmann J."/>
            <person name="Amann R."/>
            <person name="Jetten M.S.M."/>
            <person name="Mascher T."/>
            <person name="Medema M.H."/>
            <person name="Devos D.P."/>
            <person name="Kaster A.-K."/>
            <person name="Ovreas L."/>
            <person name="Rohde M."/>
            <person name="Galperin M.Y."/>
            <person name="Jogler C."/>
        </authorList>
    </citation>
    <scope>NUCLEOTIDE SEQUENCE [LARGE SCALE GENOMIC DNA]</scope>
    <source>
        <strain evidence="3 4">Pla108</strain>
    </source>
</reference>
<evidence type="ECO:0000313" key="3">
    <source>
        <dbReference type="EMBL" id="TWU00455.1"/>
    </source>
</evidence>
<evidence type="ECO:0000256" key="2">
    <source>
        <dbReference type="SAM" id="Phobius"/>
    </source>
</evidence>
<keyword evidence="4" id="KW-1185">Reference proteome</keyword>
<accession>A0A5C6AK81</accession>
<keyword evidence="1" id="KW-0175">Coiled coil</keyword>
<evidence type="ECO:0000313" key="4">
    <source>
        <dbReference type="Proteomes" id="UP000317421"/>
    </source>
</evidence>
<dbReference type="EMBL" id="SJPR01000001">
    <property type="protein sequence ID" value="TWU00455.1"/>
    <property type="molecule type" value="Genomic_DNA"/>
</dbReference>
<name>A0A5C6AK81_9BACT</name>
<sequence>MRRKKSSGAFSLFAFQDIITSVTGIILLIALMLALELIQKDKITETPGQAGSEAQTVESISPDQAEEQLQQLKKTSRELELVLAELTNASAEQLDKRRQSLQDSIEKLRLQRAADSDIAPTDAADRPSTEAMEGEIEELRKELEALKSAKRVIYNKDPTTSKDGWVVDVGATTISIARLDGGMQKATISAPADELGLARIVKWARSHDNAKEYFVLSVRPGAIAQFITLRDQLDDLGFDLGFDVVGGDAVVVKAGP</sequence>
<dbReference type="AlphaFoldDB" id="A0A5C6AK81"/>
<feature type="transmembrane region" description="Helical" evidence="2">
    <location>
        <begin position="12"/>
        <end position="35"/>
    </location>
</feature>
<protein>
    <submittedName>
        <fullName evidence="3">Uncharacterized protein</fullName>
    </submittedName>
</protein>
<feature type="coiled-coil region" evidence="1">
    <location>
        <begin position="65"/>
        <end position="156"/>
    </location>
</feature>
<keyword evidence="2" id="KW-0472">Membrane</keyword>
<comment type="caution">
    <text evidence="3">The sequence shown here is derived from an EMBL/GenBank/DDBJ whole genome shotgun (WGS) entry which is preliminary data.</text>
</comment>